<dbReference type="Proteomes" id="UP000019335">
    <property type="component" value="Chromosome 9"/>
</dbReference>
<feature type="domain" description="ERV/ALR sulfhydryl oxidase" evidence="8">
    <location>
        <begin position="188"/>
        <end position="314"/>
    </location>
</feature>
<dbReference type="GO" id="GO:0050660">
    <property type="term" value="F:flavin adenine dinucleotide binding"/>
    <property type="evidence" value="ECO:0007669"/>
    <property type="project" value="TreeGrafter"/>
</dbReference>
<feature type="chain" id="PRO_5004900760" description="Sulfhydryl oxidase" evidence="7">
    <location>
        <begin position="24"/>
        <end position="567"/>
    </location>
</feature>
<keyword evidence="7" id="KW-0732">Signal</keyword>
<dbReference type="PANTHER" id="PTHR12645">
    <property type="entry name" value="ALR/ERV"/>
    <property type="match status" value="1"/>
</dbReference>
<dbReference type="InterPro" id="IPR017905">
    <property type="entry name" value="ERV/ALR_sulphydryl_oxidase"/>
</dbReference>
<evidence type="ECO:0000256" key="3">
    <source>
        <dbReference type="ARBA" id="ARBA00022827"/>
    </source>
</evidence>
<dbReference type="AlphaFoldDB" id="W7TG93"/>
<accession>W7TG93</accession>
<dbReference type="SUPFAM" id="SSF69000">
    <property type="entry name" value="FAD-dependent thiol oxidase"/>
    <property type="match status" value="2"/>
</dbReference>
<evidence type="ECO:0000256" key="2">
    <source>
        <dbReference type="ARBA" id="ARBA00022630"/>
    </source>
</evidence>
<evidence type="ECO:0000256" key="4">
    <source>
        <dbReference type="ARBA" id="ARBA00023002"/>
    </source>
</evidence>
<sequence length="567" mass="61153">MKGSLILGAVNLISVFTVHTVQAATCPSVRLNVNVPSIVKPTRAFRAKFKVTNTNRNVATGLALTVTLPIEFTLFKASPAPSNTLNPWSLVYGDITLGPLKSMHVVVRGLVGECFQGSMTFNATVAVPADNTCAPVTAARTLSIKDRTGTKRPPYCMTNTSQLNVDCGVPLPTFSVEPFPVGTCGSIPASDPRAFGPDAWQMLHIFAQNYPEDPQPQVAQACESFINALPYMLPCEVCGYTFGEFILANIEHADTFSPACQASQDLNMPCQTPAQACATQSSLVNFFLRAHHSVDQRTQPCKSLWTPAMAAEAYAYQPDFCATCIVWGTVPLCKSVGETDCQAVNTTEPCGTVAPYLAPTPAPLTASPTPSSELIVECGIVLPPSISDWPMGQCGNRTTGDPRVFGPYTWRTVHRFAQFYPIDPTTEVQEACVNFINALPFLLPCPHCGHDFVNFIVANLENAGTFNAACAANVTYGMPCESLEQACATRPNLVSFFLRAHHNVDRNNKPCKPLWSREEAVDAFAVMTNFCATDGVSAGYELCRGKDESACEELATTPPCGYLVPFP</sequence>
<reference evidence="9 10" key="1">
    <citation type="journal article" date="2014" name="Mol. Plant">
        <title>Chromosome Scale Genome Assembly and Transcriptome Profiling of Nannochloropsis gaditana in Nitrogen Depletion.</title>
        <authorList>
            <person name="Corteggiani Carpinelli E."/>
            <person name="Telatin A."/>
            <person name="Vitulo N."/>
            <person name="Forcato C."/>
            <person name="D'Angelo M."/>
            <person name="Schiavon R."/>
            <person name="Vezzi A."/>
            <person name="Giacometti G.M."/>
            <person name="Morosinotto T."/>
            <person name="Valle G."/>
        </authorList>
    </citation>
    <scope>NUCLEOTIDE SEQUENCE [LARGE SCALE GENOMIC DNA]</scope>
    <source>
        <strain evidence="9 10">B-31</strain>
    </source>
</reference>
<dbReference type="GO" id="GO:0005739">
    <property type="term" value="C:mitochondrion"/>
    <property type="evidence" value="ECO:0007669"/>
    <property type="project" value="TreeGrafter"/>
</dbReference>
<dbReference type="OrthoDB" id="10426110at2759"/>
<dbReference type="InterPro" id="IPR036774">
    <property type="entry name" value="ERV/ALR_sulphydryl_oxid_sf"/>
</dbReference>
<comment type="catalytic activity">
    <reaction evidence="6">
        <text>2 R'C(R)SH + O2 = R'C(R)S-S(R)CR' + H2O2</text>
        <dbReference type="Rhea" id="RHEA:17357"/>
        <dbReference type="ChEBI" id="CHEBI:15379"/>
        <dbReference type="ChEBI" id="CHEBI:16240"/>
        <dbReference type="ChEBI" id="CHEBI:16520"/>
        <dbReference type="ChEBI" id="CHEBI:17412"/>
        <dbReference type="EC" id="1.8.3.2"/>
    </reaction>
</comment>
<proteinExistence type="predicted"/>
<keyword evidence="4 6" id="KW-0560">Oxidoreductase</keyword>
<keyword evidence="10" id="KW-1185">Reference proteome</keyword>
<keyword evidence="2 6" id="KW-0285">Flavoprotein</keyword>
<evidence type="ECO:0000259" key="8">
    <source>
        <dbReference type="PROSITE" id="PS51324"/>
    </source>
</evidence>
<dbReference type="EC" id="1.8.3.2" evidence="6"/>
<evidence type="ECO:0000256" key="7">
    <source>
        <dbReference type="SAM" id="SignalP"/>
    </source>
</evidence>
<evidence type="ECO:0000256" key="5">
    <source>
        <dbReference type="ARBA" id="ARBA00023157"/>
    </source>
</evidence>
<dbReference type="GO" id="GO:0016971">
    <property type="term" value="F:flavin-dependent sulfhydryl oxidase activity"/>
    <property type="evidence" value="ECO:0007669"/>
    <property type="project" value="InterPro"/>
</dbReference>
<comment type="cofactor">
    <cofactor evidence="1 6">
        <name>FAD</name>
        <dbReference type="ChEBI" id="CHEBI:57692"/>
    </cofactor>
</comment>
<comment type="caution">
    <text evidence="9">The sequence shown here is derived from an EMBL/GenBank/DDBJ whole genome shotgun (WGS) entry which is preliminary data.</text>
</comment>
<keyword evidence="5" id="KW-1015">Disulfide bond</keyword>
<dbReference type="InterPro" id="IPR039799">
    <property type="entry name" value="ALR/ERV"/>
</dbReference>
<organism evidence="9 10">
    <name type="scientific">Nannochloropsis gaditana</name>
    <dbReference type="NCBI Taxonomy" id="72520"/>
    <lineage>
        <taxon>Eukaryota</taxon>
        <taxon>Sar</taxon>
        <taxon>Stramenopiles</taxon>
        <taxon>Ochrophyta</taxon>
        <taxon>Eustigmatophyceae</taxon>
        <taxon>Eustigmatales</taxon>
        <taxon>Monodopsidaceae</taxon>
        <taxon>Nannochloropsis</taxon>
    </lineage>
</organism>
<dbReference type="Gene3D" id="1.20.120.310">
    <property type="entry name" value="ERV/ALR sulfhydryl oxidase domain"/>
    <property type="match status" value="2"/>
</dbReference>
<gene>
    <name evidence="9" type="ORF">Naga_100526g1</name>
</gene>
<protein>
    <recommendedName>
        <fullName evidence="6">Sulfhydryl oxidase</fullName>
        <ecNumber evidence="6">1.8.3.2</ecNumber>
    </recommendedName>
</protein>
<feature type="signal peptide" evidence="7">
    <location>
        <begin position="1"/>
        <end position="23"/>
    </location>
</feature>
<dbReference type="Pfam" id="PF04777">
    <property type="entry name" value="Evr1_Alr"/>
    <property type="match status" value="1"/>
</dbReference>
<feature type="domain" description="ERV/ALR sulfhydryl oxidase" evidence="8">
    <location>
        <begin position="398"/>
        <end position="524"/>
    </location>
</feature>
<dbReference type="PROSITE" id="PS51324">
    <property type="entry name" value="ERV_ALR"/>
    <property type="match status" value="2"/>
</dbReference>
<dbReference type="PANTHER" id="PTHR12645:SF0">
    <property type="entry name" value="FAD-LINKED SULFHYDRYL OXIDASE ALR"/>
    <property type="match status" value="1"/>
</dbReference>
<name>W7TG93_9STRA</name>
<evidence type="ECO:0000313" key="10">
    <source>
        <dbReference type="Proteomes" id="UP000019335"/>
    </source>
</evidence>
<dbReference type="EMBL" id="AZIL01000774">
    <property type="protein sequence ID" value="EWM26035.1"/>
    <property type="molecule type" value="Genomic_DNA"/>
</dbReference>
<evidence type="ECO:0000256" key="1">
    <source>
        <dbReference type="ARBA" id="ARBA00001974"/>
    </source>
</evidence>
<keyword evidence="3 6" id="KW-0274">FAD</keyword>
<evidence type="ECO:0000256" key="6">
    <source>
        <dbReference type="RuleBase" id="RU371123"/>
    </source>
</evidence>
<evidence type="ECO:0000313" key="9">
    <source>
        <dbReference type="EMBL" id="EWM26035.1"/>
    </source>
</evidence>